<dbReference type="InterPro" id="IPR017998">
    <property type="entry name" value="Chaperone_TCP-1"/>
</dbReference>
<dbReference type="PANTHER" id="PTHR14667:SF2">
    <property type="entry name" value="BARDET-BIEDL SYNDROME 10 PROTEIN"/>
    <property type="match status" value="1"/>
</dbReference>
<gene>
    <name evidence="8" type="primary">LOC107523617</name>
</gene>
<feature type="compositionally biased region" description="Polar residues" evidence="5">
    <location>
        <begin position="119"/>
        <end position="131"/>
    </location>
</feature>
<keyword evidence="2 4" id="KW-0067">ATP-binding</keyword>
<protein>
    <submittedName>
        <fullName evidence="8">Bardet-Biedl syndrome 10 protein-like</fullName>
    </submittedName>
</protein>
<keyword evidence="7" id="KW-1185">Reference proteome</keyword>
<organism evidence="7 8">
    <name type="scientific">Erinaceus europaeus</name>
    <name type="common">Western European hedgehog</name>
    <dbReference type="NCBI Taxonomy" id="9365"/>
    <lineage>
        <taxon>Eukaryota</taxon>
        <taxon>Metazoa</taxon>
        <taxon>Chordata</taxon>
        <taxon>Craniata</taxon>
        <taxon>Vertebrata</taxon>
        <taxon>Euteleostomi</taxon>
        <taxon>Mammalia</taxon>
        <taxon>Eutheria</taxon>
        <taxon>Laurasiatheria</taxon>
        <taxon>Eulipotyphla</taxon>
        <taxon>Erinaceidae</taxon>
        <taxon>Erinaceinae</taxon>
        <taxon>Erinaceus</taxon>
    </lineage>
</organism>
<dbReference type="Gene3D" id="1.10.560.10">
    <property type="entry name" value="GroEL-like equatorial domain"/>
    <property type="match status" value="1"/>
</dbReference>
<evidence type="ECO:0000256" key="6">
    <source>
        <dbReference type="SAM" id="SignalP"/>
    </source>
</evidence>
<evidence type="ECO:0000256" key="5">
    <source>
        <dbReference type="SAM" id="MobiDB-lite"/>
    </source>
</evidence>
<sequence>MRDRVRLWLSVLVSVKEALRVVEVLETIVSSCFGPDGRQVLCTKPTGEVMLSRDGGRVLGALHLEHPTARMMVSCVSSHLRRAGDGAKTYIIYLCHLLRELHAATDKVRTHWARPMGNTGKSVASGNSSPELASPFRHKY</sequence>
<dbReference type="InterPro" id="IPR027413">
    <property type="entry name" value="GROEL-like_equatorial_sf"/>
</dbReference>
<dbReference type="PRINTS" id="PR00304">
    <property type="entry name" value="TCOMPLEXTCP1"/>
</dbReference>
<evidence type="ECO:0000313" key="8">
    <source>
        <dbReference type="RefSeq" id="XP_060047845.1"/>
    </source>
</evidence>
<evidence type="ECO:0000256" key="3">
    <source>
        <dbReference type="ARBA" id="ARBA00023186"/>
    </source>
</evidence>
<proteinExistence type="inferred from homology"/>
<keyword evidence="6" id="KW-0732">Signal</keyword>
<keyword evidence="1 4" id="KW-0547">Nucleotide-binding</keyword>
<comment type="similarity">
    <text evidence="4">Belongs to the TCP-1 chaperonin family.</text>
</comment>
<dbReference type="RefSeq" id="XP_060047845.1">
    <property type="nucleotide sequence ID" value="XM_060191862.1"/>
</dbReference>
<dbReference type="InterPro" id="IPR042619">
    <property type="entry name" value="BBS10"/>
</dbReference>
<evidence type="ECO:0000256" key="2">
    <source>
        <dbReference type="ARBA" id="ARBA00022840"/>
    </source>
</evidence>
<feature type="chain" id="PRO_5046295420" evidence="6">
    <location>
        <begin position="19"/>
        <end position="140"/>
    </location>
</feature>
<accession>A0ABM3XGA3</accession>
<reference evidence="8" key="1">
    <citation type="submission" date="2025-08" db="UniProtKB">
        <authorList>
            <consortium name="RefSeq"/>
        </authorList>
    </citation>
    <scope>IDENTIFICATION</scope>
</reference>
<dbReference type="Proteomes" id="UP001652624">
    <property type="component" value="Chromosome 5"/>
</dbReference>
<evidence type="ECO:0000256" key="4">
    <source>
        <dbReference type="RuleBase" id="RU004187"/>
    </source>
</evidence>
<dbReference type="Pfam" id="PF00118">
    <property type="entry name" value="Cpn60_TCP1"/>
    <property type="match status" value="1"/>
</dbReference>
<feature type="signal peptide" evidence="6">
    <location>
        <begin position="1"/>
        <end position="18"/>
    </location>
</feature>
<dbReference type="PANTHER" id="PTHR14667">
    <property type="entry name" value="BARDET-BIEDL SYNDROME 10 PROTEIN"/>
    <property type="match status" value="1"/>
</dbReference>
<evidence type="ECO:0000256" key="1">
    <source>
        <dbReference type="ARBA" id="ARBA00022741"/>
    </source>
</evidence>
<keyword evidence="3 4" id="KW-0143">Chaperone</keyword>
<dbReference type="GeneID" id="107523617"/>
<dbReference type="SUPFAM" id="SSF48592">
    <property type="entry name" value="GroEL equatorial domain-like"/>
    <property type="match status" value="1"/>
</dbReference>
<feature type="region of interest" description="Disordered" evidence="5">
    <location>
        <begin position="117"/>
        <end position="140"/>
    </location>
</feature>
<evidence type="ECO:0000313" key="7">
    <source>
        <dbReference type="Proteomes" id="UP001652624"/>
    </source>
</evidence>
<name>A0ABM3XGA3_ERIEU</name>
<dbReference type="InterPro" id="IPR002423">
    <property type="entry name" value="Cpn60/GroEL/TCP-1"/>
</dbReference>